<dbReference type="VEuPathDB" id="FungiDB:SCHCODRAFT_02638973"/>
<dbReference type="OrthoDB" id="3217565at2759"/>
<sequence>MAASIASESLPSARSWQNWRPPLTPHVFGFLLTDEVAQKYCAHYCPLSDEDDLASHLSYLQVEGLQAILGDKYDLQNFTSVLVYKDRKRMTMAFALVLADNRGIDDDQRVPPPPEVVAQIADELGLEGAEREPRWYKPV</sequence>
<protein>
    <submittedName>
        <fullName evidence="1">Expressed protein</fullName>
    </submittedName>
</protein>
<dbReference type="Proteomes" id="UP000007431">
    <property type="component" value="Unassembled WGS sequence"/>
</dbReference>
<dbReference type="RefSeq" id="XP_003028388.1">
    <property type="nucleotide sequence ID" value="XM_003028342.1"/>
</dbReference>
<accession>D8QFW0</accession>
<dbReference type="HOGENOM" id="CLU_153375_0_0_1"/>
<evidence type="ECO:0000313" key="2">
    <source>
        <dbReference type="Proteomes" id="UP000007431"/>
    </source>
</evidence>
<organism evidence="2">
    <name type="scientific">Schizophyllum commune (strain H4-8 / FGSC 9210)</name>
    <name type="common">Split gill fungus</name>
    <dbReference type="NCBI Taxonomy" id="578458"/>
    <lineage>
        <taxon>Eukaryota</taxon>
        <taxon>Fungi</taxon>
        <taxon>Dikarya</taxon>
        <taxon>Basidiomycota</taxon>
        <taxon>Agaricomycotina</taxon>
        <taxon>Agaricomycetes</taxon>
        <taxon>Agaricomycetidae</taxon>
        <taxon>Agaricales</taxon>
        <taxon>Schizophyllaceae</taxon>
        <taxon>Schizophyllum</taxon>
    </lineage>
</organism>
<keyword evidence="2" id="KW-1185">Reference proteome</keyword>
<evidence type="ECO:0000313" key="1">
    <source>
        <dbReference type="EMBL" id="EFI93485.1"/>
    </source>
</evidence>
<gene>
    <name evidence="1" type="ORF">SCHCODRAFT_85989</name>
</gene>
<reference evidence="1 2" key="1">
    <citation type="journal article" date="2010" name="Nat. Biotechnol.">
        <title>Genome sequence of the model mushroom Schizophyllum commune.</title>
        <authorList>
            <person name="Ohm R.A."/>
            <person name="de Jong J.F."/>
            <person name="Lugones L.G."/>
            <person name="Aerts A."/>
            <person name="Kothe E."/>
            <person name="Stajich J.E."/>
            <person name="de Vries R.P."/>
            <person name="Record E."/>
            <person name="Levasseur A."/>
            <person name="Baker S.E."/>
            <person name="Bartholomew K.A."/>
            <person name="Coutinho P.M."/>
            <person name="Erdmann S."/>
            <person name="Fowler T.J."/>
            <person name="Gathman A.C."/>
            <person name="Lombard V."/>
            <person name="Henrissat B."/>
            <person name="Knabe N."/>
            <person name="Kuees U."/>
            <person name="Lilly W.W."/>
            <person name="Lindquist E."/>
            <person name="Lucas S."/>
            <person name="Magnuson J.K."/>
            <person name="Piumi F."/>
            <person name="Raudaskoski M."/>
            <person name="Salamov A."/>
            <person name="Schmutz J."/>
            <person name="Schwarze F.W.M.R."/>
            <person name="vanKuyk P.A."/>
            <person name="Horton J.S."/>
            <person name="Grigoriev I.V."/>
            <person name="Woesten H.A.B."/>
        </authorList>
    </citation>
    <scope>NUCLEOTIDE SEQUENCE [LARGE SCALE GENOMIC DNA]</scope>
    <source>
        <strain evidence="2">H4-8 / FGSC 9210</strain>
    </source>
</reference>
<name>D8QFW0_SCHCM</name>
<dbReference type="KEGG" id="scm:SCHCO_02638973"/>
<dbReference type="InParanoid" id="D8QFW0"/>
<dbReference type="GeneID" id="9592158"/>
<proteinExistence type="predicted"/>
<dbReference type="EMBL" id="GL377311">
    <property type="protein sequence ID" value="EFI93485.1"/>
    <property type="molecule type" value="Genomic_DNA"/>
</dbReference>
<dbReference type="AlphaFoldDB" id="D8QFW0"/>